<proteinExistence type="predicted"/>
<dbReference type="Proteomes" id="UP001596442">
    <property type="component" value="Unassembled WGS sequence"/>
</dbReference>
<dbReference type="RefSeq" id="WP_379778168.1">
    <property type="nucleotide sequence ID" value="NZ_JBHSWW010000002.1"/>
</dbReference>
<comment type="caution">
    <text evidence="1">The sequence shown here is derived from an EMBL/GenBank/DDBJ whole genome shotgun (WGS) entry which is preliminary data.</text>
</comment>
<dbReference type="EMBL" id="JBHSWW010000002">
    <property type="protein sequence ID" value="MFC6751959.1"/>
    <property type="molecule type" value="Genomic_DNA"/>
</dbReference>
<protein>
    <submittedName>
        <fullName evidence="1">Uncharacterized protein</fullName>
    </submittedName>
</protein>
<gene>
    <name evidence="1" type="ORF">ACFQEU_00490</name>
</gene>
<reference evidence="1 2" key="1">
    <citation type="journal article" date="2019" name="Int. J. Syst. Evol. Microbiol.">
        <title>The Global Catalogue of Microorganisms (GCM) 10K type strain sequencing project: providing services to taxonomists for standard genome sequencing and annotation.</title>
        <authorList>
            <consortium name="The Broad Institute Genomics Platform"/>
            <consortium name="The Broad Institute Genome Sequencing Center for Infectious Disease"/>
            <person name="Wu L."/>
            <person name="Ma J."/>
        </authorList>
    </citation>
    <scope>NUCLEOTIDE SEQUENCE [LARGE SCALE GENOMIC DNA]</scope>
    <source>
        <strain evidence="1 2">CGMCC 1.3239</strain>
    </source>
</reference>
<name>A0ABD5S6C7_9EURY</name>
<evidence type="ECO:0000313" key="1">
    <source>
        <dbReference type="EMBL" id="MFC6751959.1"/>
    </source>
</evidence>
<sequence length="284" mass="32178">MTEGYILNAVQTATPLPVVYRSVQSGNGTVEEIEEDTCLSENQISNALSGLLLLRLVEKIDRYRAIDLPVEDRIDQKRAFQLSVLHNLSQEARPASDDWGKQSALLVNFEYLVESNTQFFNRKDQAVADDMDTFQRELDYHPDDRQGDRNDMNTDKLTNWTRTADLLGLVRQIRGTDYATSPDPWLLHSTMRLATKELSDPAPGDSDHPRIEIREYFEWMRENYLRIGLTDDGSVPEILARSFEFLSRSNAIRLVEAGDAGAVGLSNVPTPRTMDQAANSIEVR</sequence>
<dbReference type="AlphaFoldDB" id="A0ABD5S6C7"/>
<organism evidence="1 2">
    <name type="scientific">Halorubrum tibetense</name>
    <dbReference type="NCBI Taxonomy" id="175631"/>
    <lineage>
        <taxon>Archaea</taxon>
        <taxon>Methanobacteriati</taxon>
        <taxon>Methanobacteriota</taxon>
        <taxon>Stenosarchaea group</taxon>
        <taxon>Halobacteria</taxon>
        <taxon>Halobacteriales</taxon>
        <taxon>Haloferacaceae</taxon>
        <taxon>Halorubrum</taxon>
    </lineage>
</organism>
<keyword evidence="2" id="KW-1185">Reference proteome</keyword>
<evidence type="ECO:0000313" key="2">
    <source>
        <dbReference type="Proteomes" id="UP001596442"/>
    </source>
</evidence>
<accession>A0ABD5S6C7</accession>